<dbReference type="EMBL" id="JH669306">
    <property type="protein sequence ID" value="KAG6464967.1"/>
    <property type="molecule type" value="Genomic_DNA"/>
</dbReference>
<name>A0A921ZVM0_MANSE</name>
<feature type="transmembrane region" description="Helical" evidence="1">
    <location>
        <begin position="41"/>
        <end position="59"/>
    </location>
</feature>
<evidence type="ECO:0000256" key="1">
    <source>
        <dbReference type="SAM" id="Phobius"/>
    </source>
</evidence>
<reference evidence="2" key="1">
    <citation type="journal article" date="2016" name="Insect Biochem. Mol. Biol.">
        <title>Multifaceted biological insights from a draft genome sequence of the tobacco hornworm moth, Manduca sexta.</title>
        <authorList>
            <person name="Kanost M.R."/>
            <person name="Arrese E.L."/>
            <person name="Cao X."/>
            <person name="Chen Y.R."/>
            <person name="Chellapilla S."/>
            <person name="Goldsmith M.R."/>
            <person name="Grosse-Wilde E."/>
            <person name="Heckel D.G."/>
            <person name="Herndon N."/>
            <person name="Jiang H."/>
            <person name="Papanicolaou A."/>
            <person name="Qu J."/>
            <person name="Soulages J.L."/>
            <person name="Vogel H."/>
            <person name="Walters J."/>
            <person name="Waterhouse R.M."/>
            <person name="Ahn S.J."/>
            <person name="Almeida F.C."/>
            <person name="An C."/>
            <person name="Aqrawi P."/>
            <person name="Bretschneider A."/>
            <person name="Bryant W.B."/>
            <person name="Bucks S."/>
            <person name="Chao H."/>
            <person name="Chevignon G."/>
            <person name="Christen J.M."/>
            <person name="Clarke D.F."/>
            <person name="Dittmer N.T."/>
            <person name="Ferguson L.C.F."/>
            <person name="Garavelou S."/>
            <person name="Gordon K.H.J."/>
            <person name="Gunaratna R.T."/>
            <person name="Han Y."/>
            <person name="Hauser F."/>
            <person name="He Y."/>
            <person name="Heidel-Fischer H."/>
            <person name="Hirsh A."/>
            <person name="Hu Y."/>
            <person name="Jiang H."/>
            <person name="Kalra D."/>
            <person name="Klinner C."/>
            <person name="Konig C."/>
            <person name="Kovar C."/>
            <person name="Kroll A.R."/>
            <person name="Kuwar S.S."/>
            <person name="Lee S.L."/>
            <person name="Lehman R."/>
            <person name="Li K."/>
            <person name="Li Z."/>
            <person name="Liang H."/>
            <person name="Lovelace S."/>
            <person name="Lu Z."/>
            <person name="Mansfield J.H."/>
            <person name="McCulloch K.J."/>
            <person name="Mathew T."/>
            <person name="Morton B."/>
            <person name="Muzny D.M."/>
            <person name="Neunemann D."/>
            <person name="Ongeri F."/>
            <person name="Pauchet Y."/>
            <person name="Pu L.L."/>
            <person name="Pyrousis I."/>
            <person name="Rao X.J."/>
            <person name="Redding A."/>
            <person name="Roesel C."/>
            <person name="Sanchez-Gracia A."/>
            <person name="Schaack S."/>
            <person name="Shukla A."/>
            <person name="Tetreau G."/>
            <person name="Wang Y."/>
            <person name="Xiong G.H."/>
            <person name="Traut W."/>
            <person name="Walsh T.K."/>
            <person name="Worley K.C."/>
            <person name="Wu D."/>
            <person name="Wu W."/>
            <person name="Wu Y.Q."/>
            <person name="Zhang X."/>
            <person name="Zou Z."/>
            <person name="Zucker H."/>
            <person name="Briscoe A.D."/>
            <person name="Burmester T."/>
            <person name="Clem R.J."/>
            <person name="Feyereisen R."/>
            <person name="Grimmelikhuijzen C.J.P."/>
            <person name="Hamodrakas S.J."/>
            <person name="Hansson B.S."/>
            <person name="Huguet E."/>
            <person name="Jermiin L.S."/>
            <person name="Lan Q."/>
            <person name="Lehman H.K."/>
            <person name="Lorenzen M."/>
            <person name="Merzendorfer H."/>
            <person name="Michalopoulos I."/>
            <person name="Morton D.B."/>
            <person name="Muthukrishnan S."/>
            <person name="Oakeshott J.G."/>
            <person name="Palmer W."/>
            <person name="Park Y."/>
            <person name="Passarelli A.L."/>
            <person name="Rozas J."/>
            <person name="Schwartz L.M."/>
            <person name="Smith W."/>
            <person name="Southgate A."/>
            <person name="Vilcinskas A."/>
            <person name="Vogt R."/>
            <person name="Wang P."/>
            <person name="Werren J."/>
            <person name="Yu X.Q."/>
            <person name="Zhou J.J."/>
            <person name="Brown S.J."/>
            <person name="Scherer S.E."/>
            <person name="Richards S."/>
            <person name="Blissard G.W."/>
        </authorList>
    </citation>
    <scope>NUCLEOTIDE SEQUENCE</scope>
</reference>
<reference evidence="2" key="2">
    <citation type="submission" date="2020-12" db="EMBL/GenBank/DDBJ databases">
        <authorList>
            <person name="Kanost M."/>
        </authorList>
    </citation>
    <scope>NUCLEOTIDE SEQUENCE</scope>
</reference>
<proteinExistence type="predicted"/>
<feature type="non-terminal residue" evidence="2">
    <location>
        <position position="1"/>
    </location>
</feature>
<keyword evidence="1" id="KW-1133">Transmembrane helix</keyword>
<accession>A0A921ZVM0</accession>
<gene>
    <name evidence="2" type="ORF">O3G_MSEX014841</name>
</gene>
<protein>
    <submittedName>
        <fullName evidence="2">Uncharacterized protein</fullName>
    </submittedName>
</protein>
<sequence length="66" mass="7904">PIAFFSNFINNRTFNIEEIKSSYGFTTRKRNPQSSFGSPRIRWLLTTITWWYSIFGTAYKNIYLLK</sequence>
<organism evidence="2 3">
    <name type="scientific">Manduca sexta</name>
    <name type="common">Tobacco hawkmoth</name>
    <name type="synonym">Tobacco hornworm</name>
    <dbReference type="NCBI Taxonomy" id="7130"/>
    <lineage>
        <taxon>Eukaryota</taxon>
        <taxon>Metazoa</taxon>
        <taxon>Ecdysozoa</taxon>
        <taxon>Arthropoda</taxon>
        <taxon>Hexapoda</taxon>
        <taxon>Insecta</taxon>
        <taxon>Pterygota</taxon>
        <taxon>Neoptera</taxon>
        <taxon>Endopterygota</taxon>
        <taxon>Lepidoptera</taxon>
        <taxon>Glossata</taxon>
        <taxon>Ditrysia</taxon>
        <taxon>Bombycoidea</taxon>
        <taxon>Sphingidae</taxon>
        <taxon>Sphinginae</taxon>
        <taxon>Sphingini</taxon>
        <taxon>Manduca</taxon>
    </lineage>
</organism>
<comment type="caution">
    <text evidence="2">The sequence shown here is derived from an EMBL/GenBank/DDBJ whole genome shotgun (WGS) entry which is preliminary data.</text>
</comment>
<dbReference type="Proteomes" id="UP000791440">
    <property type="component" value="Unassembled WGS sequence"/>
</dbReference>
<keyword evidence="1" id="KW-0812">Transmembrane</keyword>
<evidence type="ECO:0000313" key="2">
    <source>
        <dbReference type="EMBL" id="KAG6464967.1"/>
    </source>
</evidence>
<keyword evidence="1" id="KW-0472">Membrane</keyword>
<evidence type="ECO:0000313" key="3">
    <source>
        <dbReference type="Proteomes" id="UP000791440"/>
    </source>
</evidence>
<keyword evidence="3" id="KW-1185">Reference proteome</keyword>
<dbReference type="AlphaFoldDB" id="A0A921ZVM0"/>